<evidence type="ECO:0000256" key="1">
    <source>
        <dbReference type="SAM" id="MobiDB-lite"/>
    </source>
</evidence>
<dbReference type="Proteomes" id="UP001497383">
    <property type="component" value="Chromosome 3"/>
</dbReference>
<reference evidence="2 3" key="1">
    <citation type="submission" date="2024-03" db="EMBL/GenBank/DDBJ databases">
        <authorList>
            <person name="Brejova B."/>
        </authorList>
    </citation>
    <scope>NUCLEOTIDE SEQUENCE [LARGE SCALE GENOMIC DNA]</scope>
    <source>
        <strain evidence="2 3">CBS 14171</strain>
    </source>
</reference>
<organism evidence="2 3">
    <name type="scientific">Lodderomyces beijingensis</name>
    <dbReference type="NCBI Taxonomy" id="1775926"/>
    <lineage>
        <taxon>Eukaryota</taxon>
        <taxon>Fungi</taxon>
        <taxon>Dikarya</taxon>
        <taxon>Ascomycota</taxon>
        <taxon>Saccharomycotina</taxon>
        <taxon>Pichiomycetes</taxon>
        <taxon>Debaryomycetaceae</taxon>
        <taxon>Candida/Lodderomyces clade</taxon>
        <taxon>Lodderomyces</taxon>
    </lineage>
</organism>
<protein>
    <recommendedName>
        <fullName evidence="4">Hap4 transcription factor heteromerisation domain-containing protein</fullName>
    </recommendedName>
</protein>
<feature type="region of interest" description="Disordered" evidence="1">
    <location>
        <begin position="83"/>
        <end position="103"/>
    </location>
</feature>
<evidence type="ECO:0000313" key="3">
    <source>
        <dbReference type="Proteomes" id="UP001497383"/>
    </source>
</evidence>
<gene>
    <name evidence="2" type="ORF">LODBEIA_P30450</name>
</gene>
<evidence type="ECO:0008006" key="4">
    <source>
        <dbReference type="Google" id="ProtNLM"/>
    </source>
</evidence>
<dbReference type="EMBL" id="OZ022407">
    <property type="protein sequence ID" value="CAK9438821.1"/>
    <property type="molecule type" value="Genomic_DNA"/>
</dbReference>
<feature type="compositionally biased region" description="Acidic residues" evidence="1">
    <location>
        <begin position="451"/>
        <end position="462"/>
    </location>
</feature>
<name>A0ABP0ZPJ0_9ASCO</name>
<feature type="compositionally biased region" description="Polar residues" evidence="1">
    <location>
        <begin position="405"/>
        <end position="419"/>
    </location>
</feature>
<dbReference type="RefSeq" id="XP_066829983.1">
    <property type="nucleotide sequence ID" value="XM_066973112.1"/>
</dbReference>
<accession>A0ABP0ZPJ0</accession>
<evidence type="ECO:0000313" key="2">
    <source>
        <dbReference type="EMBL" id="CAK9438821.1"/>
    </source>
</evidence>
<feature type="compositionally biased region" description="Acidic residues" evidence="1">
    <location>
        <begin position="422"/>
        <end position="440"/>
    </location>
</feature>
<proteinExistence type="predicted"/>
<sequence>MSIVTTSNRIALSAIEDSQLNSSTPITDRYKSKVPFQDENSCLLTLTPSKYKRKTPELFARSFSIEKSATYYNKTTPALRSKSFASLTPTTPPDQSPSLHLKSSSSAFKNDAAGLAATKLRLKLQFALHKVNQSKKKKATANKVTKPHNDNSNNLNSNSHHHHHHRHRSKGPIFVTSPSLNVPTANASTFNNCHYTTSTMLASLPTPPEQPISNFYTKSINVNLQSSGKKNSAHSAAASLSKVAANKTKKRNQKLKLFQIKKSSIHYSGTKKNLPLLVSQNNDPQVTTSSLQLLCQPSVLESKPKPIEPANLNIQPPQCNILPSLQVNGLHFRDHNKNEVINLPSINNILKTPLRHTNFARSFRFQQSFNDAAPTVIASRTPTMVDETTIEEDNDMTLLQNSTLYNSTVDQGQNDTTINVKDDDETRDEVDNGEEGEDEKEGAKGVKGNGENDDDDDDEDDDEQKKTVLTSSPFNNHLGTPKSFSVAKSLLQLGGHRM</sequence>
<feature type="region of interest" description="Disordered" evidence="1">
    <location>
        <begin position="405"/>
        <end position="482"/>
    </location>
</feature>
<feature type="compositionally biased region" description="Polar residues" evidence="1">
    <location>
        <begin position="467"/>
        <end position="478"/>
    </location>
</feature>
<dbReference type="GeneID" id="92208241"/>
<feature type="region of interest" description="Disordered" evidence="1">
    <location>
        <begin position="131"/>
        <end position="171"/>
    </location>
</feature>
<feature type="compositionally biased region" description="Basic residues" evidence="1">
    <location>
        <begin position="159"/>
        <end position="170"/>
    </location>
</feature>
<keyword evidence="3" id="KW-1185">Reference proteome</keyword>